<dbReference type="Pfam" id="PF13847">
    <property type="entry name" value="Methyltransf_31"/>
    <property type="match status" value="1"/>
</dbReference>
<evidence type="ECO:0000259" key="5">
    <source>
        <dbReference type="Pfam" id="PF01425"/>
    </source>
</evidence>
<evidence type="ECO:0000256" key="2">
    <source>
        <dbReference type="ARBA" id="ARBA00009199"/>
    </source>
</evidence>
<reference evidence="7" key="2">
    <citation type="submission" date="2020-03" db="EMBL/GenBank/DDBJ databases">
        <authorList>
            <person name="Fu F.-F."/>
            <person name="Chen J."/>
        </authorList>
    </citation>
    <scope>NUCLEOTIDE SEQUENCE</scope>
    <source>
        <strain evidence="7">Lc1</strain>
    </source>
</reference>
<keyword evidence="4" id="KW-0378">Hydrolase</keyword>
<dbReference type="SUPFAM" id="SSF75304">
    <property type="entry name" value="Amidase signature (AS) enzymes"/>
    <property type="match status" value="1"/>
</dbReference>
<sequence length="806" mass="89281">KFKQSERADRISRLTAYQGPFSSQDRQILDRPIGELVQDVHRTVLKPIDILKTYGKVALKAHERTNCLTEIMISDAEKWVEDGSINMKGPLAGIPVSLKDTIVVGGYDTTVGFSSFVGNKTPLDGPVVRLLKDAGAVPYVKTNLPITLLSFESTNDVWGRCKNPHNTKYSPGGSTGGESALLAMGGRIGIGSDVAGSVRAPAHFSGCYSLRCSTGRWPKLGFCTSMPGQEGVPSVYSPMTRTLDDLRYFTRAVVGMEPWKYDYSVHPLAWRDDVEKEFLEKPRLRVGVMRTDGVVDPSPACRRALEMVEVALRKDGHEIVEISPPSPYEALKTAALALNADGCKMFDSFFRAGEWNDPGAAQMKFLMNLPGPLRYAYYLWVKYVRRDAMWADLIRDWRPQTAFENWKLVARREAHRLDWFNWWNKVEVDFLITPPNATPAVPHDGMKDACSSCGYTFLFNLLDYTAGVIPVTHVDKDLDQLPADFNINKLNGIAQGAYKLYNAKDMHGLPVGVQVVGRRLEEEKVLSIMKREDKWTTEAYQHSASFVPKLATKVVGWLDVQKDDVILDIGCGDGILDVEFGKILAQGSGSLHGIDASPSMITAAEKLVADAGLSNCKFEVLDATKIATSSTPALQAPTFTKAFSNAALHWILRPPGAQIPVFTAVRDALLPGAPLVLEMGGLGCVCEMRTALLMAVSRRVGIDKAKEVDPWFFPDEAWLTRALEEEVGGWKVEKIEREWRPTIADRGGVEGWCRLMGKELLDAVEDEEEREKCVREVADVLEHVCAVPGGGHMISYVRLRCVARKL</sequence>
<reference evidence="7" key="1">
    <citation type="journal article" date="2020" name="Phytopathology">
        <title>Genome sequence and comparative analysis of Colletotrichum gloeosporioides isolated from Liriodendron leaves.</title>
        <authorList>
            <person name="Fu F.F."/>
            <person name="Hao Z."/>
            <person name="Wang P."/>
            <person name="Lu Y."/>
            <person name="Xue L.J."/>
            <person name="Wei G."/>
            <person name="Tian Y."/>
            <person name="Baishi H."/>
            <person name="Xu H."/>
            <person name="Shi J."/>
            <person name="Cheng T."/>
            <person name="Wang G."/>
            <person name="Yi Y."/>
            <person name="Chen J."/>
        </authorList>
    </citation>
    <scope>NUCLEOTIDE SEQUENCE</scope>
    <source>
        <strain evidence="7">Lc1</strain>
    </source>
</reference>
<dbReference type="Gene3D" id="3.90.1300.10">
    <property type="entry name" value="Amidase signature (AS) domain"/>
    <property type="match status" value="1"/>
</dbReference>
<accession>A0A8H4FKA3</accession>
<evidence type="ECO:0000256" key="4">
    <source>
        <dbReference type="ARBA" id="ARBA00022801"/>
    </source>
</evidence>
<name>A0A8H4FKA3_COLGL</name>
<evidence type="ECO:0000256" key="3">
    <source>
        <dbReference type="ARBA" id="ARBA00012922"/>
    </source>
</evidence>
<feature type="domain" description="Amidase" evidence="5">
    <location>
        <begin position="50"/>
        <end position="526"/>
    </location>
</feature>
<organism evidence="7 8">
    <name type="scientific">Colletotrichum gloeosporioides</name>
    <name type="common">Anthracnose fungus</name>
    <name type="synonym">Glomerella cingulata</name>
    <dbReference type="NCBI Taxonomy" id="474922"/>
    <lineage>
        <taxon>Eukaryota</taxon>
        <taxon>Fungi</taxon>
        <taxon>Dikarya</taxon>
        <taxon>Ascomycota</taxon>
        <taxon>Pezizomycotina</taxon>
        <taxon>Sordariomycetes</taxon>
        <taxon>Hypocreomycetidae</taxon>
        <taxon>Glomerellales</taxon>
        <taxon>Glomerellaceae</taxon>
        <taxon>Colletotrichum</taxon>
        <taxon>Colletotrichum gloeosporioides species complex</taxon>
    </lineage>
</organism>
<evidence type="ECO:0000256" key="1">
    <source>
        <dbReference type="ARBA" id="ARBA00001311"/>
    </source>
</evidence>
<dbReference type="InterPro" id="IPR029063">
    <property type="entry name" value="SAM-dependent_MTases_sf"/>
</dbReference>
<dbReference type="EC" id="3.5.1.4" evidence="3"/>
<dbReference type="SUPFAM" id="SSF53335">
    <property type="entry name" value="S-adenosyl-L-methionine-dependent methyltransferases"/>
    <property type="match status" value="1"/>
</dbReference>
<dbReference type="FunFam" id="3.90.1300.10:FF:000003">
    <property type="entry name" value="Amidase signature enzyme"/>
    <property type="match status" value="1"/>
</dbReference>
<dbReference type="GeneID" id="69009161"/>
<dbReference type="Pfam" id="PF01425">
    <property type="entry name" value="Amidase"/>
    <property type="match status" value="1"/>
</dbReference>
<dbReference type="Gene3D" id="3.40.50.150">
    <property type="entry name" value="Vaccinia Virus protein VP39"/>
    <property type="match status" value="1"/>
</dbReference>
<dbReference type="PANTHER" id="PTHR46072:SF10">
    <property type="entry name" value="ACETAMIDASE"/>
    <property type="match status" value="1"/>
</dbReference>
<gene>
    <name evidence="7" type="ORF">GCG54_00001997</name>
</gene>
<dbReference type="RefSeq" id="XP_045264379.1">
    <property type="nucleotide sequence ID" value="XM_045402097.1"/>
</dbReference>
<comment type="catalytic activity">
    <reaction evidence="1">
        <text>a monocarboxylic acid amide + H2O = a monocarboxylate + NH4(+)</text>
        <dbReference type="Rhea" id="RHEA:12020"/>
        <dbReference type="ChEBI" id="CHEBI:15377"/>
        <dbReference type="ChEBI" id="CHEBI:28938"/>
        <dbReference type="ChEBI" id="CHEBI:35757"/>
        <dbReference type="ChEBI" id="CHEBI:83628"/>
        <dbReference type="EC" id="3.5.1.4"/>
    </reaction>
</comment>
<dbReference type="InterPro" id="IPR023631">
    <property type="entry name" value="Amidase_dom"/>
</dbReference>
<comment type="caution">
    <text evidence="7">The sequence shown here is derived from an EMBL/GenBank/DDBJ whole genome shotgun (WGS) entry which is preliminary data.</text>
</comment>
<dbReference type="InterPro" id="IPR036928">
    <property type="entry name" value="AS_sf"/>
</dbReference>
<dbReference type="Proteomes" id="UP000613401">
    <property type="component" value="Unassembled WGS sequence"/>
</dbReference>
<protein>
    <recommendedName>
        <fullName evidence="3">amidase</fullName>
        <ecNumber evidence="3">3.5.1.4</ecNumber>
    </recommendedName>
</protein>
<keyword evidence="8" id="KW-1185">Reference proteome</keyword>
<feature type="non-terminal residue" evidence="7">
    <location>
        <position position="806"/>
    </location>
</feature>
<dbReference type="PANTHER" id="PTHR46072">
    <property type="entry name" value="AMIDASE-RELATED-RELATED"/>
    <property type="match status" value="1"/>
</dbReference>
<evidence type="ECO:0000259" key="6">
    <source>
        <dbReference type="Pfam" id="PF13847"/>
    </source>
</evidence>
<dbReference type="GO" id="GO:0004040">
    <property type="term" value="F:amidase activity"/>
    <property type="evidence" value="ECO:0007669"/>
    <property type="project" value="UniProtKB-EC"/>
</dbReference>
<dbReference type="AlphaFoldDB" id="A0A8H4FKA3"/>
<evidence type="ECO:0000313" key="8">
    <source>
        <dbReference type="Proteomes" id="UP000613401"/>
    </source>
</evidence>
<dbReference type="EMBL" id="WVTB01000045">
    <property type="protein sequence ID" value="KAF3805220.1"/>
    <property type="molecule type" value="Genomic_DNA"/>
</dbReference>
<feature type="domain" description="Methyltransferase" evidence="6">
    <location>
        <begin position="562"/>
        <end position="648"/>
    </location>
</feature>
<dbReference type="CDD" id="cd02440">
    <property type="entry name" value="AdoMet_MTases"/>
    <property type="match status" value="1"/>
</dbReference>
<dbReference type="InterPro" id="IPR025714">
    <property type="entry name" value="Methyltranfer_dom"/>
</dbReference>
<comment type="similarity">
    <text evidence="2">Belongs to the amidase family.</text>
</comment>
<proteinExistence type="inferred from homology"/>
<evidence type="ECO:0000313" key="7">
    <source>
        <dbReference type="EMBL" id="KAF3805220.1"/>
    </source>
</evidence>